<proteinExistence type="predicted"/>
<organism evidence="2 3">
    <name type="scientific">Rhodopirellula baltica WH47</name>
    <dbReference type="NCBI Taxonomy" id="991778"/>
    <lineage>
        <taxon>Bacteria</taxon>
        <taxon>Pseudomonadati</taxon>
        <taxon>Planctomycetota</taxon>
        <taxon>Planctomycetia</taxon>
        <taxon>Pirellulales</taxon>
        <taxon>Pirellulaceae</taxon>
        <taxon>Rhodopirellula</taxon>
    </lineage>
</organism>
<dbReference type="Proteomes" id="UP000006222">
    <property type="component" value="Unassembled WGS sequence"/>
</dbReference>
<reference evidence="2 3" key="1">
    <citation type="journal article" date="2013" name="Mar. Genomics">
        <title>Expression of sulfatases in Rhodopirellula baltica and the diversity of sulfatases in the genus Rhodopirellula.</title>
        <authorList>
            <person name="Wegner C.E."/>
            <person name="Richter-Heitmann T."/>
            <person name="Klindworth A."/>
            <person name="Klockow C."/>
            <person name="Richter M."/>
            <person name="Achstetter T."/>
            <person name="Glockner F.O."/>
            <person name="Harder J."/>
        </authorList>
    </citation>
    <scope>NUCLEOTIDE SEQUENCE [LARGE SCALE GENOMIC DNA]</scope>
    <source>
        <strain evidence="2 3">WH47</strain>
    </source>
</reference>
<evidence type="ECO:0000313" key="2">
    <source>
        <dbReference type="EMBL" id="EGF27902.1"/>
    </source>
</evidence>
<accession>F2AR24</accession>
<sequence length="49" mass="5653">MKKDEFKERVTITPFEKQPNTLSQSGRRKAVPCRGRSAIPTGHRFTAHR</sequence>
<protein>
    <submittedName>
        <fullName evidence="2">Uncharacterized protein</fullName>
    </submittedName>
</protein>
<evidence type="ECO:0000256" key="1">
    <source>
        <dbReference type="SAM" id="MobiDB-lite"/>
    </source>
</evidence>
<gene>
    <name evidence="2" type="ORF">RBWH47_01145</name>
</gene>
<name>F2AR24_RHOBT</name>
<feature type="compositionally biased region" description="Basic and acidic residues" evidence="1">
    <location>
        <begin position="1"/>
        <end position="10"/>
    </location>
</feature>
<comment type="caution">
    <text evidence="2">The sequence shown here is derived from an EMBL/GenBank/DDBJ whole genome shotgun (WGS) entry which is preliminary data.</text>
</comment>
<evidence type="ECO:0000313" key="3">
    <source>
        <dbReference type="Proteomes" id="UP000006222"/>
    </source>
</evidence>
<dbReference type="AlphaFoldDB" id="F2AR24"/>
<feature type="region of interest" description="Disordered" evidence="1">
    <location>
        <begin position="1"/>
        <end position="49"/>
    </location>
</feature>
<dbReference type="EMBL" id="AFAR01000123">
    <property type="protein sequence ID" value="EGF27902.1"/>
    <property type="molecule type" value="Genomic_DNA"/>
</dbReference>